<feature type="compositionally biased region" description="Basic and acidic residues" evidence="3">
    <location>
        <begin position="148"/>
        <end position="159"/>
    </location>
</feature>
<dbReference type="GO" id="GO:0016829">
    <property type="term" value="F:lyase activity"/>
    <property type="evidence" value="ECO:0007669"/>
    <property type="project" value="UniProtKB-UniRule"/>
</dbReference>
<dbReference type="PANTHER" id="PTHR36566:SF1">
    <property type="entry name" value="PYRIDINIUM-3,5-BISTHIOCARBOXYLIC ACID MONONUCLEOTIDE NICKEL INSERTION PROTEIN"/>
    <property type="match status" value="1"/>
</dbReference>
<dbReference type="HAMAP" id="MF_01074">
    <property type="entry name" value="LarC"/>
    <property type="match status" value="1"/>
</dbReference>
<protein>
    <recommendedName>
        <fullName evidence="2">Putative nickel insertion protein</fullName>
    </recommendedName>
</protein>
<dbReference type="PANTHER" id="PTHR36566">
    <property type="entry name" value="NICKEL INSERTION PROTEIN-RELATED"/>
    <property type="match status" value="1"/>
</dbReference>
<organism evidence="4">
    <name type="scientific">uncultured haloarchaeon</name>
    <dbReference type="NCBI Taxonomy" id="160804"/>
    <lineage>
        <taxon>Archaea</taxon>
        <taxon>Methanobacteriati</taxon>
        <taxon>Methanobacteriota</taxon>
        <taxon>Stenosarchaea group</taxon>
        <taxon>Halobacteria</taxon>
        <taxon>Halobacteriales</taxon>
        <taxon>Halobacteriaceae</taxon>
        <taxon>environmental samples</taxon>
    </lineage>
</organism>
<dbReference type="AlphaFoldDB" id="A5YSJ4"/>
<proteinExistence type="inferred from homology"/>
<feature type="compositionally biased region" description="Basic and acidic residues" evidence="3">
    <location>
        <begin position="101"/>
        <end position="125"/>
    </location>
</feature>
<evidence type="ECO:0000256" key="3">
    <source>
        <dbReference type="SAM" id="MobiDB-lite"/>
    </source>
</evidence>
<accession>A5YSJ4</accession>
<dbReference type="EMBL" id="EF583992">
    <property type="protein sequence ID" value="ABQ75951.1"/>
    <property type="molecule type" value="Genomic_DNA"/>
</dbReference>
<feature type="compositionally biased region" description="Polar residues" evidence="3">
    <location>
        <begin position="76"/>
        <end position="89"/>
    </location>
</feature>
<dbReference type="NCBIfam" id="TIGR00299">
    <property type="entry name" value="nickel pincer cofactor biosynthesis protein LarC"/>
    <property type="match status" value="1"/>
</dbReference>
<reference evidence="4" key="1">
    <citation type="journal article" date="2007" name="ISME J.">
        <title>Genomic plasticity in prokaryotes: the case of the square haloarchaeon.</title>
        <authorList>
            <person name="Cuadros-Orellana S."/>
            <person name="Martin-Cuadrado A.B."/>
            <person name="Legault B."/>
            <person name="D'Auria G."/>
            <person name="Zhaxybayeva O."/>
            <person name="Papke R.T."/>
            <person name="Rodriguez-Valera F."/>
        </authorList>
    </citation>
    <scope>NUCLEOTIDE SEQUENCE</scope>
</reference>
<dbReference type="InterPro" id="IPR002822">
    <property type="entry name" value="Ni_insertion"/>
</dbReference>
<keyword evidence="1 2" id="KW-0533">Nickel</keyword>
<dbReference type="Gene3D" id="3.30.70.1380">
    <property type="entry name" value="Transcriptional regulatory protein pf0864 domain like"/>
    <property type="match status" value="1"/>
</dbReference>
<keyword evidence="2" id="KW-0456">Lyase</keyword>
<feature type="region of interest" description="Disordered" evidence="3">
    <location>
        <begin position="76"/>
        <end position="167"/>
    </location>
</feature>
<dbReference type="Pfam" id="PF01969">
    <property type="entry name" value="Ni_insertion"/>
    <property type="match status" value="1"/>
</dbReference>
<dbReference type="GO" id="GO:0016151">
    <property type="term" value="F:nickel cation binding"/>
    <property type="evidence" value="ECO:0007669"/>
    <property type="project" value="UniProtKB-UniRule"/>
</dbReference>
<evidence type="ECO:0000256" key="2">
    <source>
        <dbReference type="HAMAP-Rule" id="MF_01074"/>
    </source>
</evidence>
<evidence type="ECO:0000256" key="1">
    <source>
        <dbReference type="ARBA" id="ARBA00022596"/>
    </source>
</evidence>
<dbReference type="Gene3D" id="3.10.20.300">
    <property type="entry name" value="mk0293 like domain"/>
    <property type="match status" value="1"/>
</dbReference>
<comment type="similarity">
    <text evidence="2">Belongs to the LarC family.</text>
</comment>
<name>A5YSJ4_9EURY</name>
<evidence type="ECO:0000313" key="4">
    <source>
        <dbReference type="EMBL" id="ABQ75951.1"/>
    </source>
</evidence>
<sequence length="529" mass="56794">MREHMWLQAERTIMSLLVFDGRMGASGDMILAALISAGASADALSPVEDALGIQYVVNTETKAGILATRVHIVSDPESTSAQSNKQSTEVDGAHQEMTASDAHEDDKSQSDDSHIHDTTENDSNTHTHAQNNRQQDTDQNKPTHKHVHADGHDHSHDESVPIEGHGPARTYREVIEIVERMGLNADVESTAIEIFTRLGTAEAAVHGTSLSATQFHEVGTDDAIADIVGAALLLADMDVDRVCVTPVSTGSGEITMSHGSFSVPPPAVVEIAEEATWSLRGGPVNAELLTPTGAAILAHIAEGVQTLPTLTIAATGYGAGGYDFEEYPNVLRVLIGEVPTPMGPEASMNTDTIEANNTDRPQPDLETDRLTLDRESIVVLETNLDDATPEVLGSLQETLTDVGARDVTIVPTSMKKSRPGHLIKVITKPDDASSVAQRLAVETGTLGIREHPARHRWRANRTSETVTLTINDNSYEIAVKIGRDADGVIYDYSAEYDDALAVATTTDHPVREIRRRAEAAARSIITSDS</sequence>